<dbReference type="RefSeq" id="XP_019031171.1">
    <property type="nucleotide sequence ID" value="XM_019176696.1"/>
</dbReference>
<gene>
    <name evidence="2" type="ORF">L198_04578</name>
</gene>
<sequence>MDDPWATPAWSAPDKQPSIPSLDPPPEPPASDPWSVPAASGPSTPPSLQASKLPTSPLKESTNNLEWGEQASWGADNSPVLAPIPTLPQSPVKLKDGEGDVWGDDPVPLPGSFGMPSQSVVDIAMNIEIPATPETSTTPTFASPSRSILASSPLSPHRAGLPASSSHASLSEAVIGGFGGFESPTKAASPLSGIPKSPSFGDDFEGFSGFAASSPDDPWGPKLEVSATKEDDGWGGSDWEGLSQSTPGATHIGVETAKSDASDEGWGGATGMGPKSPARGKEEDEWEEAQRRIRVTEERAPREKIDDMTNQWIKLAEANMTEAVDLTKMTGAEELQYEQVINRVFEDASERIRSLSTIPPDINTYPPVLSSLVTHERYAYALQRPNPDPESSLLHSATRAVRRPRRIDPISLSLSTGEASWTTRSRLGEPEQDPEAVAGDAGDGKSKWAFWGKRPTAERKLTTGGGGALEVKPMTPTSTGSVVEKPRPSTDSKSPSLPASRAASIAGPSSRPVSPAPPAPPAPPTVNEQAAQGPSAVSRFFGRLSRRASSQPNSPTPLNAPAGSVDAKDLELSADDFSFLSEVPSMSAPPPGKGVADLLSMEPGANEPIKSLENLLNSKEAPLPKPLAPPPSGPSAPAYGGGERERKSSGKFVAKMKAPQPSDIDLLGGLDFASPTTSTVSPTSTGPTQKTGGAWDDFESFMTSPTSGSMPAPMQPSRPTTPAIVQPSRSPPPIIAPTAHSAVGMPFAALALQPPMVPTGISPAPSVSPEPPLYHSVKTSTGMQGFGKVGTPQDEKPDGMLSPSAIVPAPDPATFTFNGGMLAPAAAAGMEASISPESQAYVNLSTDLDLEGFGKEGTPRVLTPMGVSPAISPAPARMPQVMPGGAMAFNTAPPVPRAAISPTPAAYGMVSGADDFGDFGSATPSRKATPAGLEDFDDFGDFTSSSPPAPTPPSKPKASHPIFSSPSRPVVTLPTPKNSPPKPHHDHTPAMKLMTRTNSVKGKSWPAPPSPLPQALKPPPSTAGTEGFPFLAPPPGGVKKSKGDLMGDLGEATDEGSLGAFGPVPVAVQPSLTASKPTGVNNGQSGGGLSAQDLSFFDSL</sequence>
<dbReference type="AlphaFoldDB" id="A0A1E3J5G6"/>
<dbReference type="Proteomes" id="UP000094819">
    <property type="component" value="Unassembled WGS sequence"/>
</dbReference>
<protein>
    <submittedName>
        <fullName evidence="2">Uncharacterized protein</fullName>
    </submittedName>
</protein>
<feature type="compositionally biased region" description="Polar residues" evidence="1">
    <location>
        <begin position="1070"/>
        <end position="1083"/>
    </location>
</feature>
<evidence type="ECO:0000313" key="2">
    <source>
        <dbReference type="EMBL" id="ODN95191.1"/>
    </source>
</evidence>
<feature type="region of interest" description="Disordered" evidence="1">
    <location>
        <begin position="408"/>
        <end position="569"/>
    </location>
</feature>
<organism evidence="2 3">
    <name type="scientific">Cryptococcus wingfieldii CBS 7118</name>
    <dbReference type="NCBI Taxonomy" id="1295528"/>
    <lineage>
        <taxon>Eukaryota</taxon>
        <taxon>Fungi</taxon>
        <taxon>Dikarya</taxon>
        <taxon>Basidiomycota</taxon>
        <taxon>Agaricomycotina</taxon>
        <taxon>Tremellomycetes</taxon>
        <taxon>Tremellales</taxon>
        <taxon>Cryptococcaceae</taxon>
        <taxon>Cryptococcus</taxon>
    </lineage>
</organism>
<feature type="region of interest" description="Disordered" evidence="1">
    <location>
        <begin position="130"/>
        <end position="164"/>
    </location>
</feature>
<feature type="compositionally biased region" description="Low complexity" evidence="1">
    <location>
        <begin position="674"/>
        <end position="688"/>
    </location>
</feature>
<comment type="caution">
    <text evidence="2">The sequence shown here is derived from an EMBL/GenBank/DDBJ whole genome shotgun (WGS) entry which is preliminary data.</text>
</comment>
<feature type="compositionally biased region" description="Pro residues" evidence="1">
    <location>
        <begin position="22"/>
        <end position="31"/>
    </location>
</feature>
<keyword evidence="3" id="KW-1185">Reference proteome</keyword>
<feature type="compositionally biased region" description="Polar residues" evidence="1">
    <location>
        <begin position="46"/>
        <end position="65"/>
    </location>
</feature>
<evidence type="ECO:0000313" key="3">
    <source>
        <dbReference type="Proteomes" id="UP000094819"/>
    </source>
</evidence>
<dbReference type="GeneID" id="30193791"/>
<feature type="region of interest" description="Disordered" evidence="1">
    <location>
        <begin position="185"/>
        <end position="287"/>
    </location>
</feature>
<feature type="compositionally biased region" description="Polar residues" evidence="1">
    <location>
        <begin position="412"/>
        <end position="425"/>
    </location>
</feature>
<feature type="region of interest" description="Disordered" evidence="1">
    <location>
        <begin position="581"/>
        <end position="726"/>
    </location>
</feature>
<evidence type="ECO:0000256" key="1">
    <source>
        <dbReference type="SAM" id="MobiDB-lite"/>
    </source>
</evidence>
<dbReference type="EMBL" id="AWGH01000013">
    <property type="protein sequence ID" value="ODN95191.1"/>
    <property type="molecule type" value="Genomic_DNA"/>
</dbReference>
<feature type="compositionally biased region" description="Polar residues" evidence="1">
    <location>
        <begin position="133"/>
        <end position="154"/>
    </location>
</feature>
<feature type="compositionally biased region" description="Pro residues" evidence="1">
    <location>
        <begin position="1006"/>
        <end position="1021"/>
    </location>
</feature>
<feature type="region of interest" description="Disordered" evidence="1">
    <location>
        <begin position="1"/>
        <end position="115"/>
    </location>
</feature>
<feature type="compositionally biased region" description="Pro residues" evidence="1">
    <location>
        <begin position="623"/>
        <end position="634"/>
    </location>
</feature>
<feature type="compositionally biased region" description="Polar residues" evidence="1">
    <location>
        <begin position="547"/>
        <end position="557"/>
    </location>
</feature>
<accession>A0A1E3J5G6</accession>
<dbReference type="OrthoDB" id="2594812at2759"/>
<feature type="region of interest" description="Disordered" evidence="1">
    <location>
        <begin position="921"/>
        <end position="1100"/>
    </location>
</feature>
<feature type="compositionally biased region" description="Pro residues" evidence="1">
    <location>
        <begin position="514"/>
        <end position="524"/>
    </location>
</feature>
<proteinExistence type="predicted"/>
<reference evidence="2 3" key="1">
    <citation type="submission" date="2016-06" db="EMBL/GenBank/DDBJ databases">
        <title>Evolution of pathogenesis and genome organization in the Tremellales.</title>
        <authorList>
            <person name="Cuomo C."/>
            <person name="Litvintseva A."/>
            <person name="Heitman J."/>
            <person name="Chen Y."/>
            <person name="Sun S."/>
            <person name="Springer D."/>
            <person name="Dromer F."/>
            <person name="Young S."/>
            <person name="Zeng Q."/>
            <person name="Chapman S."/>
            <person name="Gujja S."/>
            <person name="Saif S."/>
            <person name="Birren B."/>
        </authorList>
    </citation>
    <scope>NUCLEOTIDE SEQUENCE [LARGE SCALE GENOMIC DNA]</scope>
    <source>
        <strain evidence="2 3">CBS 7118</strain>
    </source>
</reference>
<name>A0A1E3J5G6_9TREE</name>